<feature type="binding site" evidence="7">
    <location>
        <position position="19"/>
    </location>
    <ligand>
        <name>Mg(2+)</name>
        <dbReference type="ChEBI" id="CHEBI:18420"/>
    </ligand>
</feature>
<dbReference type="EC" id="2.7.1.71" evidence="7"/>
<evidence type="ECO:0000256" key="6">
    <source>
        <dbReference type="ARBA" id="ARBA00023141"/>
    </source>
</evidence>
<keyword evidence="1 7" id="KW-0028">Amino-acid biosynthesis</keyword>
<comment type="catalytic activity">
    <reaction evidence="7">
        <text>shikimate + ATP = 3-phosphoshikimate + ADP + H(+)</text>
        <dbReference type="Rhea" id="RHEA:13121"/>
        <dbReference type="ChEBI" id="CHEBI:15378"/>
        <dbReference type="ChEBI" id="CHEBI:30616"/>
        <dbReference type="ChEBI" id="CHEBI:36208"/>
        <dbReference type="ChEBI" id="CHEBI:145989"/>
        <dbReference type="ChEBI" id="CHEBI:456216"/>
        <dbReference type="EC" id="2.7.1.71"/>
    </reaction>
</comment>
<feature type="binding site" evidence="7">
    <location>
        <position position="82"/>
    </location>
    <ligand>
        <name>substrate</name>
    </ligand>
</feature>
<dbReference type="SUPFAM" id="SSF52540">
    <property type="entry name" value="P-loop containing nucleoside triphosphate hydrolases"/>
    <property type="match status" value="1"/>
</dbReference>
<feature type="binding site" evidence="7">
    <location>
        <position position="61"/>
    </location>
    <ligand>
        <name>substrate</name>
    </ligand>
</feature>
<dbReference type="HAMAP" id="MF_00109">
    <property type="entry name" value="Shikimate_kinase"/>
    <property type="match status" value="1"/>
</dbReference>
<keyword evidence="4 7" id="KW-0418">Kinase</keyword>
<keyword evidence="3 7" id="KW-0547">Nucleotide-binding</keyword>
<evidence type="ECO:0000313" key="8">
    <source>
        <dbReference type="EMBL" id="MEX0386611.1"/>
    </source>
</evidence>
<feature type="binding site" evidence="7">
    <location>
        <position position="37"/>
    </location>
    <ligand>
        <name>substrate</name>
    </ligand>
</feature>
<keyword evidence="5 7" id="KW-0067">ATP-binding</keyword>
<keyword evidence="2 7" id="KW-0808">Transferase</keyword>
<evidence type="ECO:0000256" key="5">
    <source>
        <dbReference type="ARBA" id="ARBA00022840"/>
    </source>
</evidence>
<keyword evidence="7" id="KW-0479">Metal-binding</keyword>
<evidence type="ECO:0000256" key="3">
    <source>
        <dbReference type="ARBA" id="ARBA00022741"/>
    </source>
</evidence>
<gene>
    <name evidence="7" type="primary">aroK</name>
    <name evidence="8" type="ORF">V6X64_06365</name>
</gene>
<comment type="function">
    <text evidence="7">Catalyzes the specific phosphorylation of the 3-hydroxyl group of shikimic acid using ATP as a cosubstrate.</text>
</comment>
<dbReference type="InterPro" id="IPR031322">
    <property type="entry name" value="Shikimate/glucono_kinase"/>
</dbReference>
<comment type="subunit">
    <text evidence="7">Monomer.</text>
</comment>
<organism evidence="8 9">
    <name type="scientific">Spiribacter onubensis</name>
    <dbReference type="NCBI Taxonomy" id="3122420"/>
    <lineage>
        <taxon>Bacteria</taxon>
        <taxon>Pseudomonadati</taxon>
        <taxon>Pseudomonadota</taxon>
        <taxon>Gammaproteobacteria</taxon>
        <taxon>Chromatiales</taxon>
        <taxon>Ectothiorhodospiraceae</taxon>
        <taxon>Spiribacter</taxon>
    </lineage>
</organism>
<proteinExistence type="inferred from homology"/>
<comment type="caution">
    <text evidence="7">Lacks conserved residue(s) required for the propagation of feature annotation.</text>
</comment>
<keyword evidence="6 7" id="KW-0057">Aromatic amino acid biosynthesis</keyword>
<protein>
    <recommendedName>
        <fullName evidence="7">Shikimate kinase</fullName>
        <shortName evidence="7">SK</shortName>
        <ecNumber evidence="7">2.7.1.71</ecNumber>
    </recommendedName>
</protein>
<reference evidence="8 9" key="1">
    <citation type="submission" date="2024-02" db="EMBL/GenBank/DDBJ databases">
        <title>New especies of Spiribacter isolated from saline water.</title>
        <authorList>
            <person name="Leon M.J."/>
            <person name="De La Haba R."/>
            <person name="Sanchez-Porro C."/>
            <person name="Ventosa A."/>
        </authorList>
    </citation>
    <scope>NUCLEOTIDE SEQUENCE [LARGE SCALE GENOMIC DNA]</scope>
    <source>
        <strain evidence="9">ag22IC4-227</strain>
    </source>
</reference>
<keyword evidence="7" id="KW-0963">Cytoplasm</keyword>
<dbReference type="InterPro" id="IPR000623">
    <property type="entry name" value="Shikimate_kinase/TSH1"/>
</dbReference>
<keyword evidence="9" id="KW-1185">Reference proteome</keyword>
<evidence type="ECO:0000256" key="4">
    <source>
        <dbReference type="ARBA" id="ARBA00022777"/>
    </source>
</evidence>
<keyword evidence="7" id="KW-0460">Magnesium</keyword>
<dbReference type="PANTHER" id="PTHR21087:SF16">
    <property type="entry name" value="SHIKIMATE KINASE 1, CHLOROPLASTIC"/>
    <property type="match status" value="1"/>
</dbReference>
<evidence type="ECO:0000256" key="7">
    <source>
        <dbReference type="HAMAP-Rule" id="MF_00109"/>
    </source>
</evidence>
<dbReference type="PANTHER" id="PTHR21087">
    <property type="entry name" value="SHIKIMATE KINASE"/>
    <property type="match status" value="1"/>
</dbReference>
<evidence type="ECO:0000313" key="9">
    <source>
        <dbReference type="Proteomes" id="UP001556653"/>
    </source>
</evidence>
<dbReference type="Pfam" id="PF01202">
    <property type="entry name" value="SKI"/>
    <property type="match status" value="1"/>
</dbReference>
<comment type="pathway">
    <text evidence="7">Metabolic intermediate biosynthesis; chorismate biosynthesis; chorismate from D-erythrose 4-phosphate and phosphoenolpyruvate: step 5/7.</text>
</comment>
<accession>A0ABV3S8Z8</accession>
<dbReference type="RefSeq" id="WP_367967077.1">
    <property type="nucleotide sequence ID" value="NZ_JBAKFI010000001.1"/>
</dbReference>
<dbReference type="CDD" id="cd00464">
    <property type="entry name" value="SK"/>
    <property type="match status" value="1"/>
</dbReference>
<name>A0ABV3S8Z8_9GAMM</name>
<feature type="binding site" evidence="7">
    <location>
        <position position="120"/>
    </location>
    <ligand>
        <name>ATP</name>
        <dbReference type="ChEBI" id="CHEBI:30616"/>
    </ligand>
</feature>
<dbReference type="EMBL" id="JBAKFJ010000001">
    <property type="protein sequence ID" value="MEX0386611.1"/>
    <property type="molecule type" value="Genomic_DNA"/>
</dbReference>
<dbReference type="Gene3D" id="3.40.50.300">
    <property type="entry name" value="P-loop containing nucleotide triphosphate hydrolases"/>
    <property type="match status" value="1"/>
</dbReference>
<dbReference type="PRINTS" id="PR01100">
    <property type="entry name" value="SHIKIMTKNASE"/>
</dbReference>
<comment type="cofactor">
    <cofactor evidence="7">
        <name>Mg(2+)</name>
        <dbReference type="ChEBI" id="CHEBI:18420"/>
    </cofactor>
    <text evidence="7">Binds 1 Mg(2+) ion per subunit.</text>
</comment>
<comment type="similarity">
    <text evidence="7">Belongs to the shikimate kinase family.</text>
</comment>
<dbReference type="Proteomes" id="UP001556653">
    <property type="component" value="Unassembled WGS sequence"/>
</dbReference>
<sequence>MTPSRRNIVLIGMPGAGKSTVGALLARALGLGFTDTDALIEEREQRSLQAIVDGAGHQALRAIEADVLSTLACEGHVIATGGSAVYSDRAMAHLRASGVIVELHVALPVILERVTDIDTRGLAREAGQPLEALYHEREALYRRHADLRVDVSGCDPAASVQAVRAALERADNRSDGSGIMPPL</sequence>
<evidence type="ECO:0000256" key="1">
    <source>
        <dbReference type="ARBA" id="ARBA00022605"/>
    </source>
</evidence>
<dbReference type="GO" id="GO:0004765">
    <property type="term" value="F:shikimate kinase activity"/>
    <property type="evidence" value="ECO:0007669"/>
    <property type="project" value="UniProtKB-EC"/>
</dbReference>
<comment type="caution">
    <text evidence="8">The sequence shown here is derived from an EMBL/GenBank/DDBJ whole genome shotgun (WGS) entry which is preliminary data.</text>
</comment>
<evidence type="ECO:0000256" key="2">
    <source>
        <dbReference type="ARBA" id="ARBA00022679"/>
    </source>
</evidence>
<dbReference type="InterPro" id="IPR027417">
    <property type="entry name" value="P-loop_NTPase"/>
</dbReference>
<comment type="subcellular location">
    <subcellularLocation>
        <location evidence="7">Cytoplasm</location>
    </subcellularLocation>
</comment>
<feature type="binding site" evidence="7">
    <location>
        <begin position="15"/>
        <end position="20"/>
    </location>
    <ligand>
        <name>ATP</name>
        <dbReference type="ChEBI" id="CHEBI:30616"/>
    </ligand>
</feature>
<feature type="binding site" evidence="7">
    <location>
        <position position="137"/>
    </location>
    <ligand>
        <name>substrate</name>
    </ligand>
</feature>